<evidence type="ECO:0000313" key="1">
    <source>
        <dbReference type="EMBL" id="GEO43164.1"/>
    </source>
</evidence>
<reference evidence="1 2" key="1">
    <citation type="submission" date="2019-07" db="EMBL/GenBank/DDBJ databases">
        <title>Whole genome shotgun sequence of Skermanella aerolata NBRC 106429.</title>
        <authorList>
            <person name="Hosoyama A."/>
            <person name="Uohara A."/>
            <person name="Ohji S."/>
            <person name="Ichikawa N."/>
        </authorList>
    </citation>
    <scope>NUCLEOTIDE SEQUENCE [LARGE SCALE GENOMIC DNA]</scope>
    <source>
        <strain evidence="1 2">NBRC 106429</strain>
    </source>
</reference>
<accession>A0A512E377</accession>
<dbReference type="EMBL" id="BJYZ01000065">
    <property type="protein sequence ID" value="GEO43164.1"/>
    <property type="molecule type" value="Genomic_DNA"/>
</dbReference>
<dbReference type="OrthoDB" id="9815900at2"/>
<dbReference type="AlphaFoldDB" id="A0A512E377"/>
<evidence type="ECO:0000313" key="2">
    <source>
        <dbReference type="Proteomes" id="UP000321523"/>
    </source>
</evidence>
<proteinExistence type="predicted"/>
<dbReference type="Proteomes" id="UP000321523">
    <property type="component" value="Unassembled WGS sequence"/>
</dbReference>
<name>A0A512E377_9PROT</name>
<comment type="caution">
    <text evidence="1">The sequence shown here is derived from an EMBL/GenBank/DDBJ whole genome shotgun (WGS) entry which is preliminary data.</text>
</comment>
<organism evidence="1 2">
    <name type="scientific">Skermanella aerolata</name>
    <dbReference type="NCBI Taxonomy" id="393310"/>
    <lineage>
        <taxon>Bacteria</taxon>
        <taxon>Pseudomonadati</taxon>
        <taxon>Pseudomonadota</taxon>
        <taxon>Alphaproteobacteria</taxon>
        <taxon>Rhodospirillales</taxon>
        <taxon>Azospirillaceae</taxon>
        <taxon>Skermanella</taxon>
    </lineage>
</organism>
<keyword evidence="2" id="KW-1185">Reference proteome</keyword>
<dbReference type="RefSeq" id="WP_147041234.1">
    <property type="nucleotide sequence ID" value="NZ_BJYZ01000065.1"/>
</dbReference>
<gene>
    <name evidence="1" type="ORF">SAE02_73120</name>
</gene>
<sequence>MGLNDLHGEPVSTSNRRSLDRFEHATDLLSGLFADPLAVIDQALEEDPGFVIGDCMRAGLMLMAAEKSAQPELRLRHRQLGRRLIAVGYLAGEGAALVRD</sequence>
<protein>
    <submittedName>
        <fullName evidence="1">Uncharacterized protein</fullName>
    </submittedName>
</protein>